<accession>A0ABQ6YR12</accession>
<dbReference type="EMBL" id="VMSD01000002">
    <property type="protein sequence ID" value="KAF0847931.1"/>
    <property type="molecule type" value="Genomic_DNA"/>
</dbReference>
<sequence>MGISGSRFSWTTRGPELPWCFVHQKVLGCVFGALARSSAALTGRANSARDLRFARALRALFARPGRCAASRRSLLEVGKGAGLGVRSWRTAGDPIQGGYCSSARPAAFPTTAAPESTTYGAPATTQHHSRASPTAPPALRHYSSPSATALPAKAASLESVTFRSPGRGGGTRVRYLPRPRPCGTTRAGQLPQSRPRWRHPSALPTAPPALRHYSSPHLPHSQSKRRHSSPSPSAVPAEVAPKFATYRTPRALRHHSSPPSTALPPKAAPSKSAMTAFPAPHDPTSRRVRREAA</sequence>
<gene>
    <name evidence="2" type="ORF">FNL39_10271</name>
</gene>
<feature type="region of interest" description="Disordered" evidence="1">
    <location>
        <begin position="110"/>
        <end position="293"/>
    </location>
</feature>
<name>A0ABQ6YR12_9NOCA</name>
<evidence type="ECO:0000313" key="3">
    <source>
        <dbReference type="Proteomes" id="UP000798951"/>
    </source>
</evidence>
<organism evidence="2 3">
    <name type="scientific">Nocardia caishijiensis</name>
    <dbReference type="NCBI Taxonomy" id="184756"/>
    <lineage>
        <taxon>Bacteria</taxon>
        <taxon>Bacillati</taxon>
        <taxon>Actinomycetota</taxon>
        <taxon>Actinomycetes</taxon>
        <taxon>Mycobacteriales</taxon>
        <taxon>Nocardiaceae</taxon>
        <taxon>Nocardia</taxon>
    </lineage>
</organism>
<comment type="caution">
    <text evidence="2">The sequence shown here is derived from an EMBL/GenBank/DDBJ whole genome shotgun (WGS) entry which is preliminary data.</text>
</comment>
<proteinExistence type="predicted"/>
<keyword evidence="3" id="KW-1185">Reference proteome</keyword>
<dbReference type="Proteomes" id="UP000798951">
    <property type="component" value="Unassembled WGS sequence"/>
</dbReference>
<evidence type="ECO:0000313" key="2">
    <source>
        <dbReference type="EMBL" id="KAF0847931.1"/>
    </source>
</evidence>
<feature type="compositionally biased region" description="Low complexity" evidence="1">
    <location>
        <begin position="257"/>
        <end position="276"/>
    </location>
</feature>
<reference evidence="2 3" key="1">
    <citation type="submission" date="2019-07" db="EMBL/GenBank/DDBJ databases">
        <title>Genomic Encyclopedia of Type Strains, Phase IV (KMG-IV): sequencing the most valuable type-strain genomes for metagenomic binning, comparative biology and taxonomic classification.</title>
        <authorList>
            <person name="Goeker M."/>
        </authorList>
    </citation>
    <scope>NUCLEOTIDE SEQUENCE [LARGE SCALE GENOMIC DNA]</scope>
    <source>
        <strain evidence="2 3">DSM 44831</strain>
    </source>
</reference>
<protein>
    <submittedName>
        <fullName evidence="2">Uncharacterized protein</fullName>
    </submittedName>
</protein>
<feature type="compositionally biased region" description="Low complexity" evidence="1">
    <location>
        <begin position="229"/>
        <end position="241"/>
    </location>
</feature>
<evidence type="ECO:0000256" key="1">
    <source>
        <dbReference type="SAM" id="MobiDB-lite"/>
    </source>
</evidence>